<dbReference type="CDD" id="cd09396">
    <property type="entry name" value="LIM_DA1"/>
    <property type="match status" value="1"/>
</dbReference>
<keyword evidence="2" id="KW-0862">Zinc</keyword>
<dbReference type="Pfam" id="PF00412">
    <property type="entry name" value="LIM"/>
    <property type="match status" value="2"/>
</dbReference>
<dbReference type="InterPro" id="IPR001781">
    <property type="entry name" value="Znf_LIM"/>
</dbReference>
<dbReference type="PROSITE" id="PS00478">
    <property type="entry name" value="LIM_DOMAIN_1"/>
    <property type="match status" value="1"/>
</dbReference>
<keyword evidence="1" id="KW-0479">Metal-binding</keyword>
<evidence type="ECO:0000313" key="4">
    <source>
        <dbReference type="EnsemblMetazoa" id="PPA21318.1"/>
    </source>
</evidence>
<dbReference type="OrthoDB" id="17591at2759"/>
<dbReference type="PANTHER" id="PTHR24214:SF38">
    <property type="entry name" value="PDZ AND LIM DOMAIN PROTEIN ZASP-RELATED"/>
    <property type="match status" value="1"/>
</dbReference>
<evidence type="ECO:0000256" key="3">
    <source>
        <dbReference type="ARBA" id="ARBA00023038"/>
    </source>
</evidence>
<gene>
    <name evidence="4" type="primary">WBGene00110872</name>
</gene>
<dbReference type="AlphaFoldDB" id="A0A2A6B959"/>
<dbReference type="SMART" id="SM00132">
    <property type="entry name" value="LIM"/>
    <property type="match status" value="2"/>
</dbReference>
<dbReference type="FunFam" id="2.10.110.10:FF:000130">
    <property type="entry name" value="Protein CBG03641"/>
    <property type="match status" value="1"/>
</dbReference>
<evidence type="ECO:0000313" key="5">
    <source>
        <dbReference type="Proteomes" id="UP000005239"/>
    </source>
</evidence>
<accession>A0A2A6B959</accession>
<dbReference type="Gene3D" id="2.10.110.10">
    <property type="entry name" value="Cysteine Rich Protein"/>
    <property type="match status" value="2"/>
</dbReference>
<name>A0A2A6B959_PRIPA</name>
<dbReference type="SUPFAM" id="SSF57716">
    <property type="entry name" value="Glucocorticoid receptor-like (DNA-binding domain)"/>
    <property type="match status" value="3"/>
</dbReference>
<proteinExistence type="predicted"/>
<sequence>MQTSSICIHSHSILPLTLPPPSTPLPFTRPERFAPSLLPSAAMPQPGDNNSDRRLCALCNSSVGDEAVVAINRLWHPDHFCCNGCKRPIKQTYQTADNFAYCVVCFAAKFNPKCAGCNDTLVDTCLLALDRHWHPRCFTCSTCSRPLPNGEYYLVDGKPYDLDCHWGKRLEKREAIDRGQAVANAKIRGENPTAAF</sequence>
<reference evidence="5" key="1">
    <citation type="journal article" date="2008" name="Nat. Genet.">
        <title>The Pristionchus pacificus genome provides a unique perspective on nematode lifestyle and parasitism.</title>
        <authorList>
            <person name="Dieterich C."/>
            <person name="Clifton S.W."/>
            <person name="Schuster L.N."/>
            <person name="Chinwalla A."/>
            <person name="Delehaunty K."/>
            <person name="Dinkelacker I."/>
            <person name="Fulton L."/>
            <person name="Fulton R."/>
            <person name="Godfrey J."/>
            <person name="Minx P."/>
            <person name="Mitreva M."/>
            <person name="Roeseler W."/>
            <person name="Tian H."/>
            <person name="Witte H."/>
            <person name="Yang S.P."/>
            <person name="Wilson R.K."/>
            <person name="Sommer R.J."/>
        </authorList>
    </citation>
    <scope>NUCLEOTIDE SEQUENCE [LARGE SCALE GENOMIC DNA]</scope>
    <source>
        <strain evidence="5">PS312</strain>
    </source>
</reference>
<organism evidence="4 5">
    <name type="scientific">Pristionchus pacificus</name>
    <name type="common">Parasitic nematode worm</name>
    <dbReference type="NCBI Taxonomy" id="54126"/>
    <lineage>
        <taxon>Eukaryota</taxon>
        <taxon>Metazoa</taxon>
        <taxon>Ecdysozoa</taxon>
        <taxon>Nematoda</taxon>
        <taxon>Chromadorea</taxon>
        <taxon>Rhabditida</taxon>
        <taxon>Rhabditina</taxon>
        <taxon>Diplogasteromorpha</taxon>
        <taxon>Diplogasteroidea</taxon>
        <taxon>Neodiplogasteridae</taxon>
        <taxon>Pristionchus</taxon>
    </lineage>
</organism>
<dbReference type="Proteomes" id="UP000005239">
    <property type="component" value="Unassembled WGS sequence"/>
</dbReference>
<keyword evidence="3" id="KW-0440">LIM domain</keyword>
<evidence type="ECO:0000256" key="2">
    <source>
        <dbReference type="ARBA" id="ARBA00022833"/>
    </source>
</evidence>
<dbReference type="GO" id="GO:0046872">
    <property type="term" value="F:metal ion binding"/>
    <property type="evidence" value="ECO:0007669"/>
    <property type="project" value="UniProtKB-KW"/>
</dbReference>
<dbReference type="EnsemblMetazoa" id="PPA21318.1">
    <property type="protein sequence ID" value="PPA21318.1"/>
    <property type="gene ID" value="WBGene00110872"/>
</dbReference>
<dbReference type="PROSITE" id="PS50023">
    <property type="entry name" value="LIM_DOMAIN_2"/>
    <property type="match status" value="2"/>
</dbReference>
<protein>
    <submittedName>
        <fullName evidence="4">LIM domain containing protein</fullName>
    </submittedName>
</protein>
<evidence type="ECO:0000256" key="1">
    <source>
        <dbReference type="ARBA" id="ARBA00022723"/>
    </source>
</evidence>
<dbReference type="PANTHER" id="PTHR24214">
    <property type="entry name" value="PDZ AND LIM DOMAIN PROTEIN ZASP"/>
    <property type="match status" value="1"/>
</dbReference>
<keyword evidence="5" id="KW-1185">Reference proteome</keyword>
<accession>A0A8R1YMP9</accession>
<dbReference type="InterPro" id="IPR050604">
    <property type="entry name" value="PDZ-LIM_domain"/>
</dbReference>
<reference evidence="4" key="2">
    <citation type="submission" date="2022-06" db="UniProtKB">
        <authorList>
            <consortium name="EnsemblMetazoa"/>
        </authorList>
    </citation>
    <scope>IDENTIFICATION</scope>
    <source>
        <strain evidence="4">PS312</strain>
    </source>
</reference>